<gene>
    <name evidence="1" type="ORF">mc_622</name>
</gene>
<keyword evidence="2" id="KW-1185">Reference proteome</keyword>
<reference evidence="2" key="1">
    <citation type="submission" date="2018-01" db="EMBL/GenBank/DDBJ databases">
        <title>Testimony of 'menage a trois' revealed by the proteome of Megavirus virophage.</title>
        <authorList>
            <person name="Jeudy S."/>
            <person name="Bertaux L."/>
            <person name="Alempic J.-M."/>
            <person name="Lartigue A."/>
            <person name="Legendre M."/>
            <person name="Philippe N."/>
            <person name="Beucher L."/>
            <person name="Biondi E."/>
            <person name="Juul S."/>
            <person name="Turner D."/>
            <person name="Coute Y."/>
            <person name="Claverie J.-M."/>
            <person name="Abergel C."/>
        </authorList>
    </citation>
    <scope>NUCLEOTIDE SEQUENCE [LARGE SCALE GENOMIC DNA]</scope>
</reference>
<evidence type="ECO:0000313" key="2">
    <source>
        <dbReference type="Proteomes" id="UP000289600"/>
    </source>
</evidence>
<dbReference type="Proteomes" id="UP000289600">
    <property type="component" value="Segment"/>
</dbReference>
<organism evidence="1 2">
    <name type="scientific">Moumouvirus australiensis</name>
    <dbReference type="NCBI Taxonomy" id="2109587"/>
    <lineage>
        <taxon>Viruses</taxon>
        <taxon>Varidnaviria</taxon>
        <taxon>Bamfordvirae</taxon>
        <taxon>Nucleocytoviricota</taxon>
        <taxon>Megaviricetes</taxon>
        <taxon>Imitervirales</taxon>
        <taxon>Mimiviridae</taxon>
        <taxon>Megamimivirinae</taxon>
        <taxon>Moumouvirus</taxon>
        <taxon>Moumouvirus australiense</taxon>
    </lineage>
</organism>
<protein>
    <submittedName>
        <fullName evidence="1">Uncharacterized protein</fullName>
    </submittedName>
</protein>
<sequence length="214" mass="24735">MYFIKKINLDINQNYKSCEIIDHTSKQIAAALLLLENSARSFVKEECGREAGEQVKIIDINDLTQVHEPALESMLLYRLANDNHKIHVFQKKNKVTRVNGWITTSDYVVSEFYRVCVFELEEYNKLNVSTVHANISYQPIPEEMIIVNSGIKIPKIMTIAPMCDLINELKNSDKFRARYRANNDNEAHYFDSCQVTVDIDNPTFSNKPNRISEN</sequence>
<name>A0A2P1EMC9_9VIRU</name>
<evidence type="ECO:0000313" key="1">
    <source>
        <dbReference type="EMBL" id="AVL95008.1"/>
    </source>
</evidence>
<proteinExistence type="predicted"/>
<accession>A0A2P1EMC9</accession>
<dbReference type="EMBL" id="MG807320">
    <property type="protein sequence ID" value="AVL95008.1"/>
    <property type="molecule type" value="Genomic_DNA"/>
</dbReference>